<dbReference type="Proteomes" id="UP001153365">
    <property type="component" value="Unassembled WGS sequence"/>
</dbReference>
<dbReference type="AlphaFoldDB" id="A0AAV0BKA3"/>
<protein>
    <submittedName>
        <fullName evidence="1">Expressed protein</fullName>
    </submittedName>
</protein>
<name>A0AAV0BKA3_PHAPC</name>
<evidence type="ECO:0000313" key="1">
    <source>
        <dbReference type="EMBL" id="CAH7686749.1"/>
    </source>
</evidence>
<dbReference type="EMBL" id="CALTRL010005812">
    <property type="protein sequence ID" value="CAH7686749.1"/>
    <property type="molecule type" value="Genomic_DNA"/>
</dbReference>
<organism evidence="1 2">
    <name type="scientific">Phakopsora pachyrhizi</name>
    <name type="common">Asian soybean rust disease fungus</name>
    <dbReference type="NCBI Taxonomy" id="170000"/>
    <lineage>
        <taxon>Eukaryota</taxon>
        <taxon>Fungi</taxon>
        <taxon>Dikarya</taxon>
        <taxon>Basidiomycota</taxon>
        <taxon>Pucciniomycotina</taxon>
        <taxon>Pucciniomycetes</taxon>
        <taxon>Pucciniales</taxon>
        <taxon>Phakopsoraceae</taxon>
        <taxon>Phakopsora</taxon>
    </lineage>
</organism>
<accession>A0AAV0BKA3</accession>
<comment type="caution">
    <text evidence="1">The sequence shown here is derived from an EMBL/GenBank/DDBJ whole genome shotgun (WGS) entry which is preliminary data.</text>
</comment>
<gene>
    <name evidence="1" type="ORF">PPACK8108_LOCUS21449</name>
</gene>
<evidence type="ECO:0000313" key="2">
    <source>
        <dbReference type="Proteomes" id="UP001153365"/>
    </source>
</evidence>
<proteinExistence type="predicted"/>
<sequence length="533" mass="61916">MIFRLPKILPCLALWTKCIKGSEKAIDFIASFSDQTKTSSRASDIFEPNAQTETLEKNWLSLGRSNSCEGSDERIKKSTEINELSLGVVGTSNYIGTNQVFKQPLYQIQQQNRNNVYNPELLSRHSPHEPSFVNLFKPLSTIYASKNKVHVTEIELQHLTPKNKERDFISDPSKMGFKRMKNNNGQIVKDESSKEILDQKERKYPDNQIIQVADLWNGAKTKKFIEPEQKVKFQNILMALLQPESSMINLDFVQGCIESIHQLKNDMRDSMLDNLACIKGQIMKHGGAEFYITDSEVKDFSTKPSGISFKIKSDSKSKSKSKKIHHRFLRNFKEMVEPMNFENLINQFIKVDVLKSSVSLKPQLWQAYDEQNNLTLKSLRKKMYIGKVFLVYSIMINKIFYNGPKNDGFIRQQRAAIEFYQLVCEAAETDERGNFSLQSNILRQLAKSPEETLNLKILEFNFNHNLKYRKNQSPNWERILFVNAMILIEIWLINYRPELYKNTKFLNNNSNIFLKPFMNSIFEILLQISVQKP</sequence>
<keyword evidence="2" id="KW-1185">Reference proteome</keyword>
<reference evidence="1" key="1">
    <citation type="submission" date="2022-06" db="EMBL/GenBank/DDBJ databases">
        <authorList>
            <consortium name="SYNGENTA / RWTH Aachen University"/>
        </authorList>
    </citation>
    <scope>NUCLEOTIDE SEQUENCE</scope>
</reference>